<evidence type="ECO:0000256" key="2">
    <source>
        <dbReference type="ARBA" id="ARBA00022475"/>
    </source>
</evidence>
<dbReference type="CDD" id="cd06581">
    <property type="entry name" value="TM_PBP1_LivM_like"/>
    <property type="match status" value="1"/>
</dbReference>
<evidence type="ECO:0000313" key="8">
    <source>
        <dbReference type="Proteomes" id="UP000651050"/>
    </source>
</evidence>
<keyword evidence="3 6" id="KW-0812">Transmembrane</keyword>
<comment type="subcellular location">
    <subcellularLocation>
        <location evidence="1">Cell membrane</location>
        <topology evidence="1">Multi-pass membrane protein</topology>
    </subcellularLocation>
</comment>
<feature type="transmembrane region" description="Helical" evidence="6">
    <location>
        <begin position="221"/>
        <end position="244"/>
    </location>
</feature>
<feature type="transmembrane region" description="Helical" evidence="6">
    <location>
        <begin position="170"/>
        <end position="190"/>
    </location>
</feature>
<evidence type="ECO:0000256" key="5">
    <source>
        <dbReference type="ARBA" id="ARBA00023136"/>
    </source>
</evidence>
<evidence type="ECO:0000313" key="7">
    <source>
        <dbReference type="EMBL" id="MBG9388059.1"/>
    </source>
</evidence>
<keyword evidence="5 6" id="KW-0472">Membrane</keyword>
<dbReference type="Proteomes" id="UP000651050">
    <property type="component" value="Unassembled WGS sequence"/>
</dbReference>
<evidence type="ECO:0000256" key="4">
    <source>
        <dbReference type="ARBA" id="ARBA00022989"/>
    </source>
</evidence>
<evidence type="ECO:0000256" key="6">
    <source>
        <dbReference type="SAM" id="Phobius"/>
    </source>
</evidence>
<dbReference type="Pfam" id="PF02653">
    <property type="entry name" value="BPD_transp_2"/>
    <property type="match status" value="1"/>
</dbReference>
<feature type="transmembrane region" description="Helical" evidence="6">
    <location>
        <begin position="122"/>
        <end position="139"/>
    </location>
</feature>
<feature type="transmembrane region" description="Helical" evidence="6">
    <location>
        <begin position="96"/>
        <end position="115"/>
    </location>
</feature>
<evidence type="ECO:0000256" key="1">
    <source>
        <dbReference type="ARBA" id="ARBA00004651"/>
    </source>
</evidence>
<dbReference type="InterPro" id="IPR001851">
    <property type="entry name" value="ABC_transp_permease"/>
</dbReference>
<comment type="caution">
    <text evidence="7">The sequence shown here is derived from an EMBL/GenBank/DDBJ whole genome shotgun (WGS) entry which is preliminary data.</text>
</comment>
<organism evidence="7 8">
    <name type="scientific">Caenimonas aquaedulcis</name>
    <dbReference type="NCBI Taxonomy" id="2793270"/>
    <lineage>
        <taxon>Bacteria</taxon>
        <taxon>Pseudomonadati</taxon>
        <taxon>Pseudomonadota</taxon>
        <taxon>Betaproteobacteria</taxon>
        <taxon>Burkholderiales</taxon>
        <taxon>Comamonadaceae</taxon>
        <taxon>Caenimonas</taxon>
    </lineage>
</organism>
<reference evidence="7" key="1">
    <citation type="submission" date="2020-11" db="EMBL/GenBank/DDBJ databases">
        <title>Bacterial whole genome sequence for Caenimonas sp. DR4.4.</title>
        <authorList>
            <person name="Le V."/>
            <person name="Ko S.-R."/>
            <person name="Ahn C.-Y."/>
            <person name="Oh H.-M."/>
        </authorList>
    </citation>
    <scope>NUCLEOTIDE SEQUENCE</scope>
    <source>
        <strain evidence="7">DR4.4</strain>
    </source>
</reference>
<proteinExistence type="predicted"/>
<dbReference type="InterPro" id="IPR043428">
    <property type="entry name" value="LivM-like"/>
</dbReference>
<gene>
    <name evidence="7" type="ORF">I5803_08510</name>
</gene>
<dbReference type="AlphaFoldDB" id="A0A931H3Q9"/>
<feature type="transmembrane region" description="Helical" evidence="6">
    <location>
        <begin position="47"/>
        <end position="64"/>
    </location>
</feature>
<sequence length="346" mass="35928">MSSVPSPRMSNFFHRHPAARNVLLAGVLLLPLFAASGYQLLKLSSLAIYALALLGIVLLTGFVGQISLGQGAFFAFGGYSAAVLIASFGLPYWASIVPAAALCFVFGYLFGIPAIRLSTHHLALATFGLAMAVPPLIRYKVFAPWTGGVQGIVLDKPKAPFGLPLSPDQWLYALTICVVLLCFAGAAQLVRGRLGRAMRAARDNPVAAAAMGVDVARIKCIAFGLSALITGVAGACSAVVTQFVSPDSYDVYLSLYMLVGAIVGGLYSLWGAVLGAIVIEFLPTLAEHISKTGTSAVYGAMLIVVVFLAPTGVTGTIGRLADKVRERTARKSAPGASAPAVASPAE</sequence>
<dbReference type="GO" id="GO:0015658">
    <property type="term" value="F:branched-chain amino acid transmembrane transporter activity"/>
    <property type="evidence" value="ECO:0007669"/>
    <property type="project" value="InterPro"/>
</dbReference>
<feature type="transmembrane region" description="Helical" evidence="6">
    <location>
        <begin position="256"/>
        <end position="283"/>
    </location>
</feature>
<dbReference type="PANTHER" id="PTHR30482:SF20">
    <property type="entry name" value="HIGH-AFFINITY BRANCHED-CHAIN AMINO ACID TRANSPORT SYSTEM PERMEASE PROTEIN LIVM"/>
    <property type="match status" value="1"/>
</dbReference>
<name>A0A931H3Q9_9BURK</name>
<dbReference type="PANTHER" id="PTHR30482">
    <property type="entry name" value="HIGH-AFFINITY BRANCHED-CHAIN AMINO ACID TRANSPORT SYSTEM PERMEASE"/>
    <property type="match status" value="1"/>
</dbReference>
<feature type="transmembrane region" description="Helical" evidence="6">
    <location>
        <begin position="295"/>
        <end position="317"/>
    </location>
</feature>
<keyword evidence="2" id="KW-1003">Cell membrane</keyword>
<keyword evidence="8" id="KW-1185">Reference proteome</keyword>
<keyword evidence="4 6" id="KW-1133">Transmembrane helix</keyword>
<evidence type="ECO:0000256" key="3">
    <source>
        <dbReference type="ARBA" id="ARBA00022692"/>
    </source>
</evidence>
<protein>
    <submittedName>
        <fullName evidence="7">Branched-chain amino acid ABC transporter permease</fullName>
    </submittedName>
</protein>
<accession>A0A931H3Q9</accession>
<dbReference type="GO" id="GO:0005886">
    <property type="term" value="C:plasma membrane"/>
    <property type="evidence" value="ECO:0007669"/>
    <property type="project" value="UniProtKB-SubCell"/>
</dbReference>
<dbReference type="EMBL" id="JADWYS010000001">
    <property type="protein sequence ID" value="MBG9388059.1"/>
    <property type="molecule type" value="Genomic_DNA"/>
</dbReference>